<keyword evidence="2" id="KW-0325">Glycoprotein</keyword>
<dbReference type="Pfam" id="PF17064">
    <property type="entry name" value="QVR"/>
    <property type="match status" value="1"/>
</dbReference>
<feature type="chain" id="PRO_5044895977" description="Protein quiver" evidence="4">
    <location>
        <begin position="24"/>
        <end position="131"/>
    </location>
</feature>
<evidence type="ECO:0000256" key="1">
    <source>
        <dbReference type="ARBA" id="ARBA00022729"/>
    </source>
</evidence>
<dbReference type="InterPro" id="IPR031424">
    <property type="entry name" value="QVR-like"/>
</dbReference>
<sequence length="131" mass="14142">MALGVFIHFLGVIIGCLSYTGSAMRCFQCESSVKPACADTFTTNSMTTDVVPCLGSCAKYIEISTGGEKLYSRFCVDRKMPDQCIVENGMTSIHTECYCNSDICNGGTGMTAVTMVILTIALICCYIHVED</sequence>
<feature type="signal peptide" evidence="4">
    <location>
        <begin position="1"/>
        <end position="23"/>
    </location>
</feature>
<accession>A0ABD3UU22</accession>
<keyword evidence="3" id="KW-1133">Transmembrane helix</keyword>
<evidence type="ECO:0000313" key="5">
    <source>
        <dbReference type="EMBL" id="KAL3852585.1"/>
    </source>
</evidence>
<organism evidence="5 6">
    <name type="scientific">Sinanodonta woodiana</name>
    <name type="common">Chinese pond mussel</name>
    <name type="synonym">Anodonta woodiana</name>
    <dbReference type="NCBI Taxonomy" id="1069815"/>
    <lineage>
        <taxon>Eukaryota</taxon>
        <taxon>Metazoa</taxon>
        <taxon>Spiralia</taxon>
        <taxon>Lophotrochozoa</taxon>
        <taxon>Mollusca</taxon>
        <taxon>Bivalvia</taxon>
        <taxon>Autobranchia</taxon>
        <taxon>Heteroconchia</taxon>
        <taxon>Palaeoheterodonta</taxon>
        <taxon>Unionida</taxon>
        <taxon>Unionoidea</taxon>
        <taxon>Unionidae</taxon>
        <taxon>Unioninae</taxon>
        <taxon>Sinanodonta</taxon>
    </lineage>
</organism>
<reference evidence="5 6" key="1">
    <citation type="submission" date="2024-11" db="EMBL/GenBank/DDBJ databases">
        <title>Chromosome-level genome assembly of the freshwater bivalve Anodonta woodiana.</title>
        <authorList>
            <person name="Chen X."/>
        </authorList>
    </citation>
    <scope>NUCLEOTIDE SEQUENCE [LARGE SCALE GENOMIC DNA]</scope>
    <source>
        <strain evidence="5">MN2024</strain>
        <tissue evidence="5">Gills</tissue>
    </source>
</reference>
<evidence type="ECO:0008006" key="7">
    <source>
        <dbReference type="Google" id="ProtNLM"/>
    </source>
</evidence>
<proteinExistence type="predicted"/>
<evidence type="ECO:0000256" key="3">
    <source>
        <dbReference type="SAM" id="Phobius"/>
    </source>
</evidence>
<dbReference type="EMBL" id="JBJQND010000015">
    <property type="protein sequence ID" value="KAL3852585.1"/>
    <property type="molecule type" value="Genomic_DNA"/>
</dbReference>
<name>A0ABD3UU22_SINWO</name>
<dbReference type="InterPro" id="IPR050975">
    <property type="entry name" value="Sleep_regulator"/>
</dbReference>
<dbReference type="AlphaFoldDB" id="A0ABD3UU22"/>
<keyword evidence="1 4" id="KW-0732">Signal</keyword>
<comment type="caution">
    <text evidence="5">The sequence shown here is derived from an EMBL/GenBank/DDBJ whole genome shotgun (WGS) entry which is preliminary data.</text>
</comment>
<protein>
    <recommendedName>
        <fullName evidence="7">Protein quiver</fullName>
    </recommendedName>
</protein>
<gene>
    <name evidence="5" type="ORF">ACJMK2_016204</name>
</gene>
<evidence type="ECO:0000313" key="6">
    <source>
        <dbReference type="Proteomes" id="UP001634394"/>
    </source>
</evidence>
<feature type="transmembrane region" description="Helical" evidence="3">
    <location>
        <begin position="109"/>
        <end position="129"/>
    </location>
</feature>
<evidence type="ECO:0000256" key="4">
    <source>
        <dbReference type="SAM" id="SignalP"/>
    </source>
</evidence>
<evidence type="ECO:0000256" key="2">
    <source>
        <dbReference type="ARBA" id="ARBA00023180"/>
    </source>
</evidence>
<dbReference type="PANTHER" id="PTHR33562">
    <property type="entry name" value="ATILLA, ISOFORM B-RELATED-RELATED"/>
    <property type="match status" value="1"/>
</dbReference>
<keyword evidence="3" id="KW-0472">Membrane</keyword>
<keyword evidence="3" id="KW-0812">Transmembrane</keyword>
<dbReference type="Proteomes" id="UP001634394">
    <property type="component" value="Unassembled WGS sequence"/>
</dbReference>
<keyword evidence="6" id="KW-1185">Reference proteome</keyword>